<dbReference type="RefSeq" id="WP_148813145.1">
    <property type="nucleotide sequence ID" value="NZ_CP043046.1"/>
</dbReference>
<evidence type="ECO:0000256" key="4">
    <source>
        <dbReference type="ARBA" id="ARBA00022801"/>
    </source>
</evidence>
<dbReference type="PANTHER" id="PTHR10625">
    <property type="entry name" value="HISTONE DEACETYLASE HDAC1-RELATED"/>
    <property type="match status" value="1"/>
</dbReference>
<dbReference type="GO" id="GO:0004407">
    <property type="term" value="F:histone deacetylase activity"/>
    <property type="evidence" value="ECO:0007669"/>
    <property type="project" value="TreeGrafter"/>
</dbReference>
<dbReference type="GO" id="GO:0046872">
    <property type="term" value="F:metal ion binding"/>
    <property type="evidence" value="ECO:0007669"/>
    <property type="project" value="UniProtKB-KW"/>
</dbReference>
<evidence type="ECO:0000256" key="3">
    <source>
        <dbReference type="ARBA" id="ARBA00022723"/>
    </source>
</evidence>
<comment type="cofactor">
    <cofactor evidence="1">
        <name>Zn(2+)</name>
        <dbReference type="ChEBI" id="CHEBI:29105"/>
    </cofactor>
</comment>
<protein>
    <submittedName>
        <fullName evidence="7">Histone deacetylase family protein</fullName>
    </submittedName>
</protein>
<proteinExistence type="inferred from homology"/>
<evidence type="ECO:0000313" key="7">
    <source>
        <dbReference type="EMBL" id="QEI05134.1"/>
    </source>
</evidence>
<accession>A0A5C0ATY4</accession>
<evidence type="ECO:0000256" key="2">
    <source>
        <dbReference type="ARBA" id="ARBA00005947"/>
    </source>
</evidence>
<keyword evidence="5" id="KW-0862">Zinc</keyword>
<evidence type="ECO:0000256" key="1">
    <source>
        <dbReference type="ARBA" id="ARBA00001947"/>
    </source>
</evidence>
<evidence type="ECO:0000259" key="6">
    <source>
        <dbReference type="Pfam" id="PF00850"/>
    </source>
</evidence>
<evidence type="ECO:0000313" key="8">
    <source>
        <dbReference type="Proteomes" id="UP000325161"/>
    </source>
</evidence>
<keyword evidence="8" id="KW-1185">Reference proteome</keyword>
<reference evidence="7 8" key="1">
    <citation type="submission" date="2019-08" db="EMBL/GenBank/DDBJ databases">
        <title>Amphibian skin-associated Pigmentiphaga: genome sequence and occurrence across geography and hosts.</title>
        <authorList>
            <person name="Bletz M.C."/>
            <person name="Bunk B."/>
            <person name="Sproeer C."/>
            <person name="Biwer P."/>
            <person name="Reiter S."/>
            <person name="Rabemananjara F.C.E."/>
            <person name="Schulz S."/>
            <person name="Overmann J."/>
            <person name="Vences M."/>
        </authorList>
    </citation>
    <scope>NUCLEOTIDE SEQUENCE [LARGE SCALE GENOMIC DNA]</scope>
    <source>
        <strain evidence="7 8">Mada1488</strain>
    </source>
</reference>
<dbReference type="EMBL" id="CP043046">
    <property type="protein sequence ID" value="QEI05134.1"/>
    <property type="molecule type" value="Genomic_DNA"/>
</dbReference>
<dbReference type="Pfam" id="PF00850">
    <property type="entry name" value="Hist_deacetyl"/>
    <property type="match status" value="1"/>
</dbReference>
<dbReference type="InterPro" id="IPR023801">
    <property type="entry name" value="His_deacetylse_dom"/>
</dbReference>
<feature type="domain" description="Histone deacetylase" evidence="6">
    <location>
        <begin position="44"/>
        <end position="353"/>
    </location>
</feature>
<dbReference type="SUPFAM" id="SSF52768">
    <property type="entry name" value="Arginase/deacetylase"/>
    <property type="match status" value="1"/>
</dbReference>
<organism evidence="7 8">
    <name type="scientific">Pigmentiphaga aceris</name>
    <dbReference type="NCBI Taxonomy" id="1940612"/>
    <lineage>
        <taxon>Bacteria</taxon>
        <taxon>Pseudomonadati</taxon>
        <taxon>Pseudomonadota</taxon>
        <taxon>Betaproteobacteria</taxon>
        <taxon>Burkholderiales</taxon>
        <taxon>Alcaligenaceae</taxon>
        <taxon>Pigmentiphaga</taxon>
    </lineage>
</organism>
<dbReference type="InterPro" id="IPR000286">
    <property type="entry name" value="HDACs"/>
</dbReference>
<evidence type="ECO:0000256" key="5">
    <source>
        <dbReference type="ARBA" id="ARBA00022833"/>
    </source>
</evidence>
<comment type="similarity">
    <text evidence="2">Belongs to the histone deacetylase family.</text>
</comment>
<sequence length="357" mass="38472">MQAFFSEDQLGHDPQQFMRLGRIHKPADLPTRPLALRSALAARGIDTITPSDYGRAPLETVHSPDYLDFLESAYERWHALAGGAVQPGPEVLANMSPYVLDPAQRSEGVRGACPSPAVVAQAGWYLGDLSVPLGPLSWRSMLRSAHSAVAAAEAVIAAGTANPTITYALCRPSGHHARRDRASGFCYINNSAIAAELLCRQFGRVAVLDVDAHHGDGTQQIFYERADVMTISTHADPSNYFPFYVGYAQEPGSGAGEGFNLNLSLPHGSGNEVFFDALDRALDALQAYAPKALVLPLGFDTYKDDPISVLRFDFDAYRRVGERVRELGLPTVVVQEGGYMVDAIGPGLDAFLQGLGV</sequence>
<dbReference type="GO" id="GO:0016787">
    <property type="term" value="F:hydrolase activity"/>
    <property type="evidence" value="ECO:0007669"/>
    <property type="project" value="UniProtKB-KW"/>
</dbReference>
<dbReference type="GO" id="GO:0040029">
    <property type="term" value="P:epigenetic regulation of gene expression"/>
    <property type="evidence" value="ECO:0007669"/>
    <property type="project" value="TreeGrafter"/>
</dbReference>
<dbReference type="Proteomes" id="UP000325161">
    <property type="component" value="Chromosome"/>
</dbReference>
<name>A0A5C0ATY4_9BURK</name>
<dbReference type="CDD" id="cd10001">
    <property type="entry name" value="HDAC_classII_APAH"/>
    <property type="match status" value="1"/>
</dbReference>
<dbReference type="Gene3D" id="3.40.800.20">
    <property type="entry name" value="Histone deacetylase domain"/>
    <property type="match status" value="1"/>
</dbReference>
<dbReference type="KEGG" id="pacr:FXN63_04250"/>
<keyword evidence="3" id="KW-0479">Metal-binding</keyword>
<dbReference type="PRINTS" id="PR01270">
    <property type="entry name" value="HDASUPER"/>
</dbReference>
<dbReference type="AlphaFoldDB" id="A0A5C0ATY4"/>
<gene>
    <name evidence="7" type="ORF">FXN63_04250</name>
</gene>
<keyword evidence="4" id="KW-0378">Hydrolase</keyword>
<dbReference type="OrthoDB" id="9808367at2"/>
<dbReference type="PANTHER" id="PTHR10625:SF17">
    <property type="entry name" value="HISTONE DEACETYLASE 8"/>
    <property type="match status" value="1"/>
</dbReference>
<dbReference type="InterPro" id="IPR037138">
    <property type="entry name" value="His_deacetylse_dom_sf"/>
</dbReference>
<dbReference type="InterPro" id="IPR023696">
    <property type="entry name" value="Ureohydrolase_dom_sf"/>
</dbReference>